<gene>
    <name evidence="2" type="primary">btuF</name>
    <name evidence="2" type="ORF">JS278_02433</name>
</gene>
<dbReference type="InterPro" id="IPR054828">
    <property type="entry name" value="Vit_B12_bind_prot"/>
</dbReference>
<reference evidence="2 3" key="1">
    <citation type="submission" date="2017-12" db="EMBL/GenBank/DDBJ databases">
        <title>The whole genome sequence of the Acidipropionibacterium virtanenii sp. nov. type strain JS278.</title>
        <authorList>
            <person name="Laine P."/>
            <person name="Deptula P."/>
            <person name="Varmanen P."/>
            <person name="Auvinen P."/>
        </authorList>
    </citation>
    <scope>NUCLEOTIDE SEQUENCE [LARGE SCALE GENOMIC DNA]</scope>
    <source>
        <strain evidence="2 3">JS278</strain>
    </source>
</reference>
<dbReference type="AlphaFoldDB" id="A0A344UWC3"/>
<dbReference type="NCBIfam" id="NF038402">
    <property type="entry name" value="TroA_like"/>
    <property type="match status" value="1"/>
</dbReference>
<protein>
    <submittedName>
        <fullName evidence="2">Vitamin B12-binding protein</fullName>
    </submittedName>
</protein>
<name>A0A344UWC3_9ACTN</name>
<dbReference type="InterPro" id="IPR050902">
    <property type="entry name" value="ABC_Transporter_SBP"/>
</dbReference>
<accession>A0A344UWC3</accession>
<proteinExistence type="inferred from homology"/>
<sequence>MILDDLGTPVELNKPARRIVSLVPSITEAIALTCPQTLVGCTDWCVRPTDIQERAGHPVARVRGTKNPNREAVAALEPDLIVANREENRQFDVDALREAGLAVWVTSIDGAEDAVASLARLLREAIGLAEPDWLGQARAEWSAPAPEPVLTAIVPIWRDPWMCAGPATYIADLLHHCGVELVDLPDDGTRYPHVDLEVLRGLGADRIVLPDEPYHFTADDGPEAFPGADVRLVDGQRLAWYGPSMVGARQELIDAVR</sequence>
<comment type="similarity">
    <text evidence="1">Belongs to the bacterial solute-binding protein 8 family.</text>
</comment>
<dbReference type="PANTHER" id="PTHR30535">
    <property type="entry name" value="VITAMIN B12-BINDING PROTEIN"/>
    <property type="match status" value="1"/>
</dbReference>
<evidence type="ECO:0000256" key="1">
    <source>
        <dbReference type="ARBA" id="ARBA00008814"/>
    </source>
</evidence>
<evidence type="ECO:0000313" key="3">
    <source>
        <dbReference type="Proteomes" id="UP000251995"/>
    </source>
</evidence>
<dbReference type="Proteomes" id="UP000251995">
    <property type="component" value="Chromosome"/>
</dbReference>
<dbReference type="SUPFAM" id="SSF53807">
    <property type="entry name" value="Helical backbone' metal receptor"/>
    <property type="match status" value="1"/>
</dbReference>
<dbReference type="Gene3D" id="3.40.50.1980">
    <property type="entry name" value="Nitrogenase molybdenum iron protein domain"/>
    <property type="match status" value="2"/>
</dbReference>
<dbReference type="KEGG" id="acij:JS278_02433"/>
<dbReference type="PANTHER" id="PTHR30535:SF35">
    <property type="entry name" value="PERIPLASMIC BINDING PROTEIN"/>
    <property type="match status" value="1"/>
</dbReference>
<evidence type="ECO:0000313" key="2">
    <source>
        <dbReference type="EMBL" id="AXE39571.1"/>
    </source>
</evidence>
<organism evidence="2 3">
    <name type="scientific">Acidipropionibacterium virtanenii</name>
    <dbReference type="NCBI Taxonomy" id="2057246"/>
    <lineage>
        <taxon>Bacteria</taxon>
        <taxon>Bacillati</taxon>
        <taxon>Actinomycetota</taxon>
        <taxon>Actinomycetes</taxon>
        <taxon>Propionibacteriales</taxon>
        <taxon>Propionibacteriaceae</taxon>
        <taxon>Acidipropionibacterium</taxon>
    </lineage>
</organism>
<dbReference type="EMBL" id="CP025198">
    <property type="protein sequence ID" value="AXE39571.1"/>
    <property type="molecule type" value="Genomic_DNA"/>
</dbReference>
<keyword evidence="3" id="KW-1185">Reference proteome</keyword>